<feature type="compositionally biased region" description="Polar residues" evidence="1">
    <location>
        <begin position="18"/>
        <end position="27"/>
    </location>
</feature>
<evidence type="ECO:0000313" key="2">
    <source>
        <dbReference type="EMBL" id="ABV75102.1"/>
    </source>
</evidence>
<dbReference type="STRING" id="293614.A1C_04145"/>
<sequence length="73" mass="8244">MGLTSDLNPSEKGLLSLEPSSPNNHNTKPIVVGIQKNFKGLDRVKGDDIRTKRQRKLIQNSWLKDDSLNYQPV</sequence>
<proteinExistence type="predicted"/>
<reference evidence="2" key="1">
    <citation type="submission" date="2007-09" db="EMBL/GenBank/DDBJ databases">
        <title>Complete Genome Sequence of Rickettsia akari.</title>
        <authorList>
            <person name="Madan A."/>
            <person name="Fahey J."/>
            <person name="Helton E."/>
            <person name="Ketteman M."/>
            <person name="Madan A."/>
            <person name="Rodrigues S."/>
            <person name="Sanchez A."/>
            <person name="Whiting M."/>
            <person name="Dasch G."/>
            <person name="Eremeeva M."/>
        </authorList>
    </citation>
    <scope>NUCLEOTIDE SEQUENCE</scope>
    <source>
        <strain evidence="2">Hartford</strain>
    </source>
</reference>
<dbReference type="Proteomes" id="UP000006830">
    <property type="component" value="Chromosome"/>
</dbReference>
<gene>
    <name evidence="2" type="ordered locus">A1C_04145</name>
</gene>
<dbReference type="RefSeq" id="WP_012149733.1">
    <property type="nucleotide sequence ID" value="NC_009881.1"/>
</dbReference>
<feature type="region of interest" description="Disordered" evidence="1">
    <location>
        <begin position="1"/>
        <end position="29"/>
    </location>
</feature>
<dbReference type="AlphaFoldDB" id="A8GNX7"/>
<accession>A8GNX7</accession>
<dbReference type="EMBL" id="CP000847">
    <property type="protein sequence ID" value="ABV75102.1"/>
    <property type="molecule type" value="Genomic_DNA"/>
</dbReference>
<evidence type="ECO:0000313" key="3">
    <source>
        <dbReference type="Proteomes" id="UP000006830"/>
    </source>
</evidence>
<name>A8GNX7_RICAH</name>
<keyword evidence="3" id="KW-1185">Reference proteome</keyword>
<protein>
    <submittedName>
        <fullName evidence="2">Uncharacterized protein</fullName>
    </submittedName>
</protein>
<dbReference type="HOGENOM" id="CLU_2702432_0_0_5"/>
<organism evidence="2 3">
    <name type="scientific">Rickettsia akari (strain Hartford)</name>
    <dbReference type="NCBI Taxonomy" id="293614"/>
    <lineage>
        <taxon>Bacteria</taxon>
        <taxon>Pseudomonadati</taxon>
        <taxon>Pseudomonadota</taxon>
        <taxon>Alphaproteobacteria</taxon>
        <taxon>Rickettsiales</taxon>
        <taxon>Rickettsiaceae</taxon>
        <taxon>Rickettsieae</taxon>
        <taxon>Rickettsia</taxon>
        <taxon>spotted fever group</taxon>
    </lineage>
</organism>
<dbReference type="KEGG" id="rak:A1C_04145"/>
<evidence type="ECO:0000256" key="1">
    <source>
        <dbReference type="SAM" id="MobiDB-lite"/>
    </source>
</evidence>